<dbReference type="EMBL" id="WMIF01000030">
    <property type="protein sequence ID" value="MTH36176.1"/>
    <property type="molecule type" value="Genomic_DNA"/>
</dbReference>
<keyword evidence="9" id="KW-1185">Reference proteome</keyword>
<dbReference type="PANTHER" id="PTHR32322:SF2">
    <property type="entry name" value="EAMA DOMAIN-CONTAINING PROTEIN"/>
    <property type="match status" value="1"/>
</dbReference>
<dbReference type="AlphaFoldDB" id="A0A844H5M0"/>
<feature type="domain" description="EamA" evidence="7">
    <location>
        <begin position="4"/>
        <end position="133"/>
    </location>
</feature>
<evidence type="ECO:0000256" key="1">
    <source>
        <dbReference type="ARBA" id="ARBA00004141"/>
    </source>
</evidence>
<dbReference type="PANTHER" id="PTHR32322">
    <property type="entry name" value="INNER MEMBRANE TRANSPORTER"/>
    <property type="match status" value="1"/>
</dbReference>
<proteinExistence type="inferred from homology"/>
<evidence type="ECO:0000313" key="9">
    <source>
        <dbReference type="Proteomes" id="UP000442533"/>
    </source>
</evidence>
<accession>A0A844H5M0</accession>
<feature type="transmembrane region" description="Helical" evidence="6">
    <location>
        <begin position="177"/>
        <end position="198"/>
    </location>
</feature>
<evidence type="ECO:0000256" key="2">
    <source>
        <dbReference type="ARBA" id="ARBA00007362"/>
    </source>
</evidence>
<keyword evidence="5 6" id="KW-0472">Membrane</keyword>
<dbReference type="Proteomes" id="UP000442533">
    <property type="component" value="Unassembled WGS sequence"/>
</dbReference>
<evidence type="ECO:0000256" key="4">
    <source>
        <dbReference type="ARBA" id="ARBA00022989"/>
    </source>
</evidence>
<keyword evidence="4 6" id="KW-1133">Transmembrane helix</keyword>
<gene>
    <name evidence="8" type="ORF">GL279_16380</name>
</gene>
<dbReference type="RefSeq" id="WP_155065681.1">
    <property type="nucleotide sequence ID" value="NZ_WMIF01000030.1"/>
</dbReference>
<evidence type="ECO:0000256" key="6">
    <source>
        <dbReference type="SAM" id="Phobius"/>
    </source>
</evidence>
<organism evidence="8 9">
    <name type="scientific">Paracoccus limosus</name>
    <dbReference type="NCBI Taxonomy" id="913252"/>
    <lineage>
        <taxon>Bacteria</taxon>
        <taxon>Pseudomonadati</taxon>
        <taxon>Pseudomonadota</taxon>
        <taxon>Alphaproteobacteria</taxon>
        <taxon>Rhodobacterales</taxon>
        <taxon>Paracoccaceae</taxon>
        <taxon>Paracoccus</taxon>
    </lineage>
</organism>
<feature type="transmembrane region" description="Helical" evidence="6">
    <location>
        <begin position="265"/>
        <end position="284"/>
    </location>
</feature>
<feature type="transmembrane region" description="Helical" evidence="6">
    <location>
        <begin position="89"/>
        <end position="110"/>
    </location>
</feature>
<evidence type="ECO:0000256" key="5">
    <source>
        <dbReference type="ARBA" id="ARBA00023136"/>
    </source>
</evidence>
<dbReference type="GO" id="GO:0016020">
    <property type="term" value="C:membrane"/>
    <property type="evidence" value="ECO:0007669"/>
    <property type="project" value="UniProtKB-SubCell"/>
</dbReference>
<evidence type="ECO:0000313" key="8">
    <source>
        <dbReference type="EMBL" id="MTH36176.1"/>
    </source>
</evidence>
<comment type="similarity">
    <text evidence="2">Belongs to the EamA transporter family.</text>
</comment>
<keyword evidence="3 6" id="KW-0812">Transmembrane</keyword>
<protein>
    <submittedName>
        <fullName evidence="8">EamA family transporter</fullName>
    </submittedName>
</protein>
<feature type="transmembrane region" description="Helical" evidence="6">
    <location>
        <begin position="32"/>
        <end position="51"/>
    </location>
</feature>
<dbReference type="OrthoDB" id="2352272at2"/>
<evidence type="ECO:0000259" key="7">
    <source>
        <dbReference type="Pfam" id="PF00892"/>
    </source>
</evidence>
<evidence type="ECO:0000256" key="3">
    <source>
        <dbReference type="ARBA" id="ARBA00022692"/>
    </source>
</evidence>
<comment type="caution">
    <text evidence="8">The sequence shown here is derived from an EMBL/GenBank/DDBJ whole genome shotgun (WGS) entry which is preliminary data.</text>
</comment>
<name>A0A844H5M0_9RHOB</name>
<dbReference type="SUPFAM" id="SSF103481">
    <property type="entry name" value="Multidrug resistance efflux transporter EmrE"/>
    <property type="match status" value="2"/>
</dbReference>
<dbReference type="InterPro" id="IPR000620">
    <property type="entry name" value="EamA_dom"/>
</dbReference>
<feature type="transmembrane region" description="Helical" evidence="6">
    <location>
        <begin position="117"/>
        <end position="134"/>
    </location>
</feature>
<dbReference type="Pfam" id="PF00892">
    <property type="entry name" value="EamA"/>
    <property type="match status" value="2"/>
</dbReference>
<sequence length="293" mass="31137">MLDVSLFLATVLIWGTTWIGIAVQVESAPVLVAVFHRFLLAAALMLPGLALMGRLQRPKAWRFVLVQALCLFSLNFVCLYNAALLIPSGLVSVIFALASVFNAVNARIFFGDRINPRTLLAAALGVTGLVLLFWDRLVVSFDAPSLQGIGWAALGTMCFSLGNMASRRNGQLGVTPVTANAWGMPMGAALLAGLILIQGQGFALPRQPDYWLATAYLAAIGSVAGFTCYLLLVSRQGSARAGYATVVFPVVALTLSSLYEGYVWTPPAVAGLAITGLGNLVMFAPRRPRHAPA</sequence>
<feature type="domain" description="EamA" evidence="7">
    <location>
        <begin position="148"/>
        <end position="283"/>
    </location>
</feature>
<feature type="transmembrane region" description="Helical" evidence="6">
    <location>
        <begin position="210"/>
        <end position="232"/>
    </location>
</feature>
<dbReference type="InterPro" id="IPR050638">
    <property type="entry name" value="AA-Vitamin_Transporters"/>
</dbReference>
<comment type="subcellular location">
    <subcellularLocation>
        <location evidence="1">Membrane</location>
        <topology evidence="1">Multi-pass membrane protein</topology>
    </subcellularLocation>
</comment>
<reference evidence="8 9" key="1">
    <citation type="submission" date="2019-11" db="EMBL/GenBank/DDBJ databases">
        <authorList>
            <person name="Dong K."/>
        </authorList>
    </citation>
    <scope>NUCLEOTIDE SEQUENCE [LARGE SCALE GENOMIC DNA]</scope>
    <source>
        <strain evidence="8 9">JCM 17370</strain>
    </source>
</reference>
<feature type="transmembrane region" description="Helical" evidence="6">
    <location>
        <begin position="241"/>
        <end position="259"/>
    </location>
</feature>
<dbReference type="InterPro" id="IPR037185">
    <property type="entry name" value="EmrE-like"/>
</dbReference>
<feature type="transmembrane region" description="Helical" evidence="6">
    <location>
        <begin position="63"/>
        <end position="83"/>
    </location>
</feature>
<feature type="transmembrane region" description="Helical" evidence="6">
    <location>
        <begin position="146"/>
        <end position="165"/>
    </location>
</feature>